<keyword evidence="6" id="KW-0863">Zinc-finger</keyword>
<dbReference type="Gene3D" id="3.30.420.360">
    <property type="match status" value="1"/>
</dbReference>
<dbReference type="Gene3D" id="3.30.110.120">
    <property type="match status" value="1"/>
</dbReference>
<dbReference type="NCBIfam" id="TIGR00143">
    <property type="entry name" value="hypF"/>
    <property type="match status" value="1"/>
</dbReference>
<protein>
    <recommendedName>
        <fullName evidence="10">Carbamoyltransferase</fullName>
        <ecNumber evidence="10">6.2.-.-</ecNumber>
    </recommendedName>
</protein>
<comment type="catalytic activity">
    <reaction evidence="9">
        <text>C-terminal L-cysteinyl-[HypE protein] + carbamoyl phosphate + ATP + H2O = C-terminal S-carboxamide-L-cysteinyl-[HypE protein] + AMP + phosphate + diphosphate + H(+)</text>
        <dbReference type="Rhea" id="RHEA:55636"/>
        <dbReference type="Rhea" id="RHEA-COMP:14247"/>
        <dbReference type="Rhea" id="RHEA-COMP:14392"/>
        <dbReference type="ChEBI" id="CHEBI:15377"/>
        <dbReference type="ChEBI" id="CHEBI:15378"/>
        <dbReference type="ChEBI" id="CHEBI:30616"/>
        <dbReference type="ChEBI" id="CHEBI:33019"/>
        <dbReference type="ChEBI" id="CHEBI:43474"/>
        <dbReference type="ChEBI" id="CHEBI:58228"/>
        <dbReference type="ChEBI" id="CHEBI:76913"/>
        <dbReference type="ChEBI" id="CHEBI:139126"/>
        <dbReference type="ChEBI" id="CHEBI:456215"/>
    </reaction>
</comment>
<dbReference type="InterPro" id="IPR011125">
    <property type="entry name" value="Znf_HypF"/>
</dbReference>
<dbReference type="Gene3D" id="3.90.870.50">
    <property type="match status" value="1"/>
</dbReference>
<evidence type="ECO:0000256" key="9">
    <source>
        <dbReference type="ARBA" id="ARBA00048220"/>
    </source>
</evidence>
<keyword evidence="5" id="KW-0479">Metal-binding</keyword>
<feature type="active site" evidence="11">
    <location>
        <position position="20"/>
    </location>
</feature>
<name>A0ABT8QP65_9FIRM</name>
<comment type="pathway">
    <text evidence="1">Protein modification; [NiFe] hydrogenase maturation.</text>
</comment>
<evidence type="ECO:0000313" key="15">
    <source>
        <dbReference type="Proteomes" id="UP001176021"/>
    </source>
</evidence>
<comment type="similarity">
    <text evidence="2">Belongs to the acylphosphatase family.</text>
</comment>
<evidence type="ECO:0000256" key="3">
    <source>
        <dbReference type="ARBA" id="ARBA00008097"/>
    </source>
</evidence>
<evidence type="ECO:0000256" key="5">
    <source>
        <dbReference type="ARBA" id="ARBA00022723"/>
    </source>
</evidence>
<organism evidence="14 15">
    <name type="scientific">Desulfosporosinus nitroreducens</name>
    <dbReference type="NCBI Taxonomy" id="2018668"/>
    <lineage>
        <taxon>Bacteria</taxon>
        <taxon>Bacillati</taxon>
        <taxon>Bacillota</taxon>
        <taxon>Clostridia</taxon>
        <taxon>Eubacteriales</taxon>
        <taxon>Desulfitobacteriaceae</taxon>
        <taxon>Desulfosporosinus</taxon>
    </lineage>
</organism>
<dbReference type="RefSeq" id="WP_302048656.1">
    <property type="nucleotide sequence ID" value="NZ_JAMJEV010000007.1"/>
</dbReference>
<keyword evidence="15" id="KW-1185">Reference proteome</keyword>
<dbReference type="InterPro" id="IPR001792">
    <property type="entry name" value="Acylphosphatase-like_dom"/>
</dbReference>
<dbReference type="Pfam" id="PF22521">
    <property type="entry name" value="HypF_C_2"/>
    <property type="match status" value="1"/>
</dbReference>
<evidence type="ECO:0000256" key="6">
    <source>
        <dbReference type="ARBA" id="ARBA00022771"/>
    </source>
</evidence>
<dbReference type="Pfam" id="PF07503">
    <property type="entry name" value="zf-HYPF"/>
    <property type="match status" value="2"/>
</dbReference>
<dbReference type="Proteomes" id="UP001176021">
    <property type="component" value="Unassembled WGS sequence"/>
</dbReference>
<dbReference type="PROSITE" id="PS51163">
    <property type="entry name" value="YRDC"/>
    <property type="match status" value="1"/>
</dbReference>
<proteinExistence type="inferred from homology"/>
<dbReference type="Pfam" id="PF01300">
    <property type="entry name" value="Sua5_yciO_yrdC"/>
    <property type="match status" value="1"/>
</dbReference>
<dbReference type="InterPro" id="IPR004421">
    <property type="entry name" value="Carbamoyltransferase_HypF"/>
</dbReference>
<dbReference type="Gene3D" id="3.30.420.40">
    <property type="match status" value="1"/>
</dbReference>
<dbReference type="Pfam" id="PF00708">
    <property type="entry name" value="Acylphosphatase"/>
    <property type="match status" value="1"/>
</dbReference>
<dbReference type="Pfam" id="PF17788">
    <property type="entry name" value="HypF_C"/>
    <property type="match status" value="1"/>
</dbReference>
<keyword evidence="4 14" id="KW-0436">Ligase</keyword>
<dbReference type="InterPro" id="IPR041440">
    <property type="entry name" value="HypF_C"/>
</dbReference>
<comment type="caution">
    <text evidence="14">The sequence shown here is derived from an EMBL/GenBank/DDBJ whole genome shotgun (WGS) entry which is preliminary data.</text>
</comment>
<feature type="domain" description="Acylphosphatase-like" evidence="12">
    <location>
        <begin position="5"/>
        <end position="91"/>
    </location>
</feature>
<sequence length="754" mass="85431">MNIKRYFIVVEGIVQGVGFRPFVYNLANSFDLKGYVNNNSEGVHIDVEGHRETINEFLQRIEHNPPLLARIEKISIREATVLNYAIFEIKESKKTLDKITLISPDIAICKDCEEDIKSKTNRRSGYAFTNCTNCGPRFSIIKALPYDREKTTMKEFKMCQECAREYSDPTNRRFHAQPNACKDCGPELWVEDNKGNKLEIEDPISFAQNKIVEGKIFAIKGLGGYHLVCDGWNEAAIHKLRTRKRRPFKPLAVMMKNVETIKKHCKVTKLEEELLTGIRKPIVILDQKQNYDLARNIAPNQKTLGVMLPYTPLHSLLFSYELEALIMTSANVNGLPIEYTDSGARKSLSGIVDYFLIHNREIYLPIDDSVLRVVEGKQTIIRRARGFAPEPFKALDMRDILACGPNMKNTFCIGKDGFLFLSQFNGDLENLETFEHYKNNVEHFKEVFSFSPKFIAHDMHPEYLSTKYALDYDLPKIAVQHHHAHIVSCMFENNLERKVIGVCFDGTGYGTDGKLWGGEFMVCDRKEFTRVGHLDYVKMPGGEKAIKEPWRMGVSYLYKALGTNKEACGGLFELYGEAAKNLITMIDSNINCPQTSSMGRLFDAVSNIIGITDKVTYEGQAAIELEAVSDIEIKEAYSYNIIKRDIYIIEPYEMIKEVILDKLDGVSSKIMASRFQNTIVNLSVSMCTYLRRDTGINEVALSGGVFQNSYLLKKISENLKKEGFGVYSHTHLPSNDSGLAIGQIIIANTIVGNN</sequence>
<dbReference type="SUPFAM" id="SSF55821">
    <property type="entry name" value="YrdC/RibB"/>
    <property type="match status" value="1"/>
</dbReference>
<evidence type="ECO:0000259" key="12">
    <source>
        <dbReference type="PROSITE" id="PS51160"/>
    </source>
</evidence>
<evidence type="ECO:0000256" key="7">
    <source>
        <dbReference type="ARBA" id="ARBA00022833"/>
    </source>
</evidence>
<evidence type="ECO:0000256" key="4">
    <source>
        <dbReference type="ARBA" id="ARBA00022598"/>
    </source>
</evidence>
<feature type="domain" description="YrdC-like" evidence="13">
    <location>
        <begin position="201"/>
        <end position="386"/>
    </location>
</feature>
<dbReference type="PIRSF" id="PIRSF006256">
    <property type="entry name" value="CMPcnvr_hdrg_mat"/>
    <property type="match status" value="1"/>
</dbReference>
<dbReference type="EC" id="6.2.-.-" evidence="10"/>
<dbReference type="GO" id="GO:0016874">
    <property type="term" value="F:ligase activity"/>
    <property type="evidence" value="ECO:0007669"/>
    <property type="project" value="UniProtKB-KW"/>
</dbReference>
<dbReference type="InterPro" id="IPR051060">
    <property type="entry name" value="Carbamoyltrans_HypF-like"/>
</dbReference>
<dbReference type="InterPro" id="IPR017968">
    <property type="entry name" value="Acylphosphatase_CS"/>
</dbReference>
<dbReference type="InterPro" id="IPR055128">
    <property type="entry name" value="HypF_C_2"/>
</dbReference>
<dbReference type="EMBL" id="JAMJEV010000007">
    <property type="protein sequence ID" value="MDO0823148.1"/>
    <property type="molecule type" value="Genomic_DNA"/>
</dbReference>
<dbReference type="InterPro" id="IPR017945">
    <property type="entry name" value="DHBP_synth_RibB-like_a/b_dom"/>
</dbReference>
<comment type="catalytic activity">
    <reaction evidence="8 11">
        <text>an acyl phosphate + H2O = a carboxylate + phosphate + H(+)</text>
        <dbReference type="Rhea" id="RHEA:14965"/>
        <dbReference type="ChEBI" id="CHEBI:15377"/>
        <dbReference type="ChEBI" id="CHEBI:15378"/>
        <dbReference type="ChEBI" id="CHEBI:29067"/>
        <dbReference type="ChEBI" id="CHEBI:43474"/>
        <dbReference type="ChEBI" id="CHEBI:59918"/>
        <dbReference type="EC" id="3.6.1.7"/>
    </reaction>
</comment>
<evidence type="ECO:0000256" key="2">
    <source>
        <dbReference type="ARBA" id="ARBA00005614"/>
    </source>
</evidence>
<dbReference type="InterPro" id="IPR036046">
    <property type="entry name" value="Acylphosphatase-like_dom_sf"/>
</dbReference>
<comment type="similarity">
    <text evidence="3 10">Belongs to the carbamoyltransferase HypF family.</text>
</comment>
<keyword evidence="7" id="KW-0862">Zinc</keyword>
<dbReference type="PROSITE" id="PS00150">
    <property type="entry name" value="ACYLPHOSPHATASE_1"/>
    <property type="match status" value="1"/>
</dbReference>
<dbReference type="InterPro" id="IPR006070">
    <property type="entry name" value="Sua5-like_dom"/>
</dbReference>
<evidence type="ECO:0000256" key="10">
    <source>
        <dbReference type="PIRNR" id="PIRNR006256"/>
    </source>
</evidence>
<evidence type="ECO:0000256" key="11">
    <source>
        <dbReference type="PROSITE-ProRule" id="PRU00520"/>
    </source>
</evidence>
<dbReference type="PANTHER" id="PTHR42959">
    <property type="entry name" value="CARBAMOYLTRANSFERASE"/>
    <property type="match status" value="1"/>
</dbReference>
<gene>
    <name evidence="14" type="primary">hypF</name>
    <name evidence="14" type="ORF">M8H41_09815</name>
</gene>
<dbReference type="SUPFAM" id="SSF54975">
    <property type="entry name" value="Acylphosphatase/BLUF domain-like"/>
    <property type="match status" value="1"/>
</dbReference>
<reference evidence="14" key="1">
    <citation type="submission" date="2022-05" db="EMBL/GenBank/DDBJ databases">
        <title>Expanded diversity of anoxic marine methylotrophy in a Black Sea sulfate reducing microorganism.</title>
        <authorList>
            <person name="Fischer P.Q."/>
            <person name="Stams A.J.M."/>
            <person name="Villanueva L."/>
            <person name="Sousa D.Z."/>
        </authorList>
    </citation>
    <scope>NUCLEOTIDE SEQUENCE</scope>
    <source>
        <strain evidence="14">P130</strain>
    </source>
</reference>
<feature type="active site" evidence="11">
    <location>
        <position position="38"/>
    </location>
</feature>
<accession>A0ABT8QP65</accession>
<dbReference type="PROSITE" id="PS51160">
    <property type="entry name" value="ACYLPHOSPHATASE_3"/>
    <property type="match status" value="1"/>
</dbReference>
<evidence type="ECO:0000256" key="8">
    <source>
        <dbReference type="ARBA" id="ARBA00047645"/>
    </source>
</evidence>
<evidence type="ECO:0000256" key="1">
    <source>
        <dbReference type="ARBA" id="ARBA00004711"/>
    </source>
</evidence>
<keyword evidence="11" id="KW-0378">Hydrolase</keyword>
<evidence type="ECO:0000259" key="13">
    <source>
        <dbReference type="PROSITE" id="PS51163"/>
    </source>
</evidence>
<evidence type="ECO:0000313" key="14">
    <source>
        <dbReference type="EMBL" id="MDO0823148.1"/>
    </source>
</evidence>
<dbReference type="PANTHER" id="PTHR42959:SF1">
    <property type="entry name" value="CARBAMOYLTRANSFERASE HYPF"/>
    <property type="match status" value="1"/>
</dbReference>